<dbReference type="SMART" id="SM00644">
    <property type="entry name" value="Ami_2"/>
    <property type="match status" value="1"/>
</dbReference>
<dbReference type="Gene3D" id="3.40.80.10">
    <property type="entry name" value="Peptidoglycan recognition protein-like"/>
    <property type="match status" value="1"/>
</dbReference>
<dbReference type="PANTHER" id="PTHR11022">
    <property type="entry name" value="PEPTIDOGLYCAN RECOGNITION PROTEIN"/>
    <property type="match status" value="1"/>
</dbReference>
<dbReference type="SMART" id="SM00701">
    <property type="entry name" value="PGRP"/>
    <property type="match status" value="1"/>
</dbReference>
<evidence type="ECO:0000256" key="1">
    <source>
        <dbReference type="ARBA" id="ARBA00007553"/>
    </source>
</evidence>
<dbReference type="SUPFAM" id="SSF55846">
    <property type="entry name" value="N-acetylmuramoyl-L-alanine amidase-like"/>
    <property type="match status" value="1"/>
</dbReference>
<dbReference type="EMBL" id="FMZM01000008">
    <property type="protein sequence ID" value="SDD41570.1"/>
    <property type="molecule type" value="Genomic_DNA"/>
</dbReference>
<proteinExistence type="inferred from homology"/>
<evidence type="ECO:0000313" key="7">
    <source>
        <dbReference type="Proteomes" id="UP000199034"/>
    </source>
</evidence>
<evidence type="ECO:0000256" key="2">
    <source>
        <dbReference type="SAM" id="MobiDB-lite"/>
    </source>
</evidence>
<dbReference type="Pfam" id="PF01510">
    <property type="entry name" value="Amidase_2"/>
    <property type="match status" value="1"/>
</dbReference>
<gene>
    <name evidence="6" type="ORF">SAMN05421872_1086</name>
</gene>
<sequence>MRLSGIALSLLTLLALLSAPPAVAHGPAPDASAVGPVRAEPFSMVGVTWRGGGTPAAEVRTRDADGWSRWQSLEPLTDGPSESAAEATGVRGSELLWVGPSSAAQLRTTGAVPAGLDLVLIDPGTRARDAAPAPRRAARTTARAAARPTRAPRPRIYSRRDWGADESLRNGTVRYTDRLRQVHVHHTATGNGYSRSDVPALIRGMYEYHTQRLGWFDLGYNFLVDRFGRVWEGRSGGPSRLVQGAHTLGFNEHSVGIAVIGSHDGNRASDRSILMVARVAAWKLDKARRKATGTVAVRSTGSDKYAAGRRVRLPVIDGHRDTNDTACPGERIYRRLGEVRRLAQRRMNRFD</sequence>
<dbReference type="CDD" id="cd06583">
    <property type="entry name" value="PGRP"/>
    <property type="match status" value="1"/>
</dbReference>
<dbReference type="PANTHER" id="PTHR11022:SF41">
    <property type="entry name" value="PEPTIDOGLYCAN-RECOGNITION PROTEIN LC-RELATED"/>
    <property type="match status" value="1"/>
</dbReference>
<dbReference type="GO" id="GO:0008745">
    <property type="term" value="F:N-acetylmuramoyl-L-alanine amidase activity"/>
    <property type="evidence" value="ECO:0007669"/>
    <property type="project" value="InterPro"/>
</dbReference>
<accession>A0A1G6UJH0</accession>
<dbReference type="InterPro" id="IPR002502">
    <property type="entry name" value="Amidase_domain"/>
</dbReference>
<dbReference type="Proteomes" id="UP000199034">
    <property type="component" value="Unassembled WGS sequence"/>
</dbReference>
<reference evidence="6 7" key="1">
    <citation type="submission" date="2016-10" db="EMBL/GenBank/DDBJ databases">
        <authorList>
            <person name="de Groot N.N."/>
        </authorList>
    </citation>
    <scope>NUCLEOTIDE SEQUENCE [LARGE SCALE GENOMIC DNA]</scope>
    <source>
        <strain evidence="6 7">CGMCC 4.6858</strain>
    </source>
</reference>
<comment type="similarity">
    <text evidence="1">Belongs to the N-acetylmuramoyl-L-alanine amidase 2 family.</text>
</comment>
<dbReference type="InterPro" id="IPR006619">
    <property type="entry name" value="PGRP_domain_met/bac"/>
</dbReference>
<dbReference type="RefSeq" id="WP_090857617.1">
    <property type="nucleotide sequence ID" value="NZ_FMZM01000008.1"/>
</dbReference>
<feature type="compositionally biased region" description="Low complexity" evidence="2">
    <location>
        <begin position="130"/>
        <end position="149"/>
    </location>
</feature>
<feature type="domain" description="Peptidoglycan recognition protein family" evidence="5">
    <location>
        <begin position="154"/>
        <end position="302"/>
    </location>
</feature>
<dbReference type="InterPro" id="IPR015510">
    <property type="entry name" value="PGRP"/>
</dbReference>
<evidence type="ECO:0000259" key="4">
    <source>
        <dbReference type="SMART" id="SM00644"/>
    </source>
</evidence>
<dbReference type="OrthoDB" id="514320at2"/>
<dbReference type="AlphaFoldDB" id="A0A1G6UJH0"/>
<feature type="signal peptide" evidence="3">
    <location>
        <begin position="1"/>
        <end position="24"/>
    </location>
</feature>
<dbReference type="GO" id="GO:0009253">
    <property type="term" value="P:peptidoglycan catabolic process"/>
    <property type="evidence" value="ECO:0007669"/>
    <property type="project" value="InterPro"/>
</dbReference>
<evidence type="ECO:0000259" key="5">
    <source>
        <dbReference type="SMART" id="SM00701"/>
    </source>
</evidence>
<protein>
    <submittedName>
        <fullName evidence="6">N-acetylmuramoyl-L-alanine amidase</fullName>
    </submittedName>
</protein>
<dbReference type="STRING" id="1045774.SAMN05421872_1086"/>
<feature type="chain" id="PRO_5044292354" evidence="3">
    <location>
        <begin position="25"/>
        <end position="351"/>
    </location>
</feature>
<keyword evidence="7" id="KW-1185">Reference proteome</keyword>
<name>A0A1G6UJH0_9ACTN</name>
<organism evidence="6 7">
    <name type="scientific">Nocardioides lianchengensis</name>
    <dbReference type="NCBI Taxonomy" id="1045774"/>
    <lineage>
        <taxon>Bacteria</taxon>
        <taxon>Bacillati</taxon>
        <taxon>Actinomycetota</taxon>
        <taxon>Actinomycetes</taxon>
        <taxon>Propionibacteriales</taxon>
        <taxon>Nocardioidaceae</taxon>
        <taxon>Nocardioides</taxon>
    </lineage>
</organism>
<dbReference type="InterPro" id="IPR036505">
    <property type="entry name" value="Amidase/PGRP_sf"/>
</dbReference>
<keyword evidence="3" id="KW-0732">Signal</keyword>
<dbReference type="GO" id="GO:0008270">
    <property type="term" value="F:zinc ion binding"/>
    <property type="evidence" value="ECO:0007669"/>
    <property type="project" value="InterPro"/>
</dbReference>
<evidence type="ECO:0000256" key="3">
    <source>
        <dbReference type="SAM" id="SignalP"/>
    </source>
</evidence>
<feature type="domain" description="N-acetylmuramoyl-L-alanine amidase" evidence="4">
    <location>
        <begin position="168"/>
        <end position="329"/>
    </location>
</feature>
<evidence type="ECO:0000313" key="6">
    <source>
        <dbReference type="EMBL" id="SDD41570.1"/>
    </source>
</evidence>
<feature type="region of interest" description="Disordered" evidence="2">
    <location>
        <begin position="127"/>
        <end position="152"/>
    </location>
</feature>